<gene>
    <name evidence="4" type="ORF">g.29760</name>
    <name evidence="3" type="ORF">g.29772</name>
</gene>
<feature type="coiled-coil region" evidence="1">
    <location>
        <begin position="218"/>
        <end position="245"/>
    </location>
</feature>
<evidence type="ECO:0008006" key="5">
    <source>
        <dbReference type="Google" id="ProtNLM"/>
    </source>
</evidence>
<reference evidence="3" key="1">
    <citation type="submission" date="2015-08" db="EMBL/GenBank/DDBJ databases">
        <authorList>
            <person name="Babu N.S."/>
            <person name="Beckwith C.J."/>
            <person name="Beseler K.G."/>
            <person name="Brison A."/>
            <person name="Carone J.V."/>
            <person name="Caskin T.P."/>
            <person name="Diamond M."/>
            <person name="Durham M.E."/>
            <person name="Foxe J.M."/>
            <person name="Go M."/>
            <person name="Henderson B.A."/>
            <person name="Jones I.B."/>
            <person name="McGettigan J.A."/>
            <person name="Micheletti S.J."/>
            <person name="Nasrallah M.E."/>
            <person name="Ortiz D."/>
            <person name="Piller C.R."/>
            <person name="Privatt S.R."/>
            <person name="Schneider S.L."/>
            <person name="Sharp S."/>
            <person name="Smith T.C."/>
            <person name="Stanton J.D."/>
            <person name="Ullery H.E."/>
            <person name="Wilson R.J."/>
            <person name="Serrano M.G."/>
            <person name="Buck G."/>
            <person name="Lee V."/>
            <person name="Wang Y."/>
            <person name="Carvalho R."/>
            <person name="Voegtly L."/>
            <person name="Shi R."/>
            <person name="Duckworth R."/>
            <person name="Johnson A."/>
            <person name="Loviza R."/>
            <person name="Walstead R."/>
            <person name="Shah Z."/>
            <person name="Kiflezghi M."/>
            <person name="Wade K."/>
            <person name="Ball S.L."/>
            <person name="Bradley K.W."/>
            <person name="Asai D.J."/>
            <person name="Bowman C.A."/>
            <person name="Russell D.A."/>
            <person name="Pope W.H."/>
            <person name="Jacobs-Sera D."/>
            <person name="Hendrix R.W."/>
            <person name="Hatfull G.F."/>
        </authorList>
    </citation>
    <scope>NUCLEOTIDE SEQUENCE</scope>
</reference>
<name>A0A1D2A2J6_AUXPR</name>
<accession>A0A1D2A2J6</accession>
<evidence type="ECO:0000313" key="4">
    <source>
        <dbReference type="EMBL" id="JAT78112.1"/>
    </source>
</evidence>
<evidence type="ECO:0000256" key="1">
    <source>
        <dbReference type="SAM" id="Coils"/>
    </source>
</evidence>
<sequence length="277" mass="29517">MGRARVTDWRGVPLAPPPSPRLPAPLGPTSRVPAPCTAVPPPWHCSLLIRASCSPWPCLCRSYRGKVVLIARELGWASNGLSVGSPTTTTARLFLKLWDPEARHTPQCHLNLGSEAQSSDVTGSSGLSPCGSFLDGLEDLWRDDGDLCSLLDTSGCLQSASTSATSHAGHSKPENPRCAAAAGKRRGRGAKRRYCFASEAEARDARRQRNRETALLSYRKQQQRVHGLEAEAAALERQNAAMTMLLSGILSTGACPPAAASQDALEVWLATQLPGGC</sequence>
<evidence type="ECO:0000313" key="3">
    <source>
        <dbReference type="EMBL" id="JAT73291.1"/>
    </source>
</evidence>
<proteinExistence type="predicted"/>
<evidence type="ECO:0000256" key="2">
    <source>
        <dbReference type="SAM" id="MobiDB-lite"/>
    </source>
</evidence>
<organism evidence="3">
    <name type="scientific">Auxenochlorella protothecoides</name>
    <name type="common">Green microalga</name>
    <name type="synonym">Chlorella protothecoides</name>
    <dbReference type="NCBI Taxonomy" id="3075"/>
    <lineage>
        <taxon>Eukaryota</taxon>
        <taxon>Viridiplantae</taxon>
        <taxon>Chlorophyta</taxon>
        <taxon>core chlorophytes</taxon>
        <taxon>Trebouxiophyceae</taxon>
        <taxon>Chlorellales</taxon>
        <taxon>Chlorellaceae</taxon>
        <taxon>Auxenochlorella</taxon>
    </lineage>
</organism>
<dbReference type="EMBL" id="GDKF01005331">
    <property type="protein sequence ID" value="JAT73291.1"/>
    <property type="molecule type" value="Transcribed_RNA"/>
</dbReference>
<dbReference type="EMBL" id="GDKF01000510">
    <property type="protein sequence ID" value="JAT78112.1"/>
    <property type="molecule type" value="Transcribed_RNA"/>
</dbReference>
<feature type="region of interest" description="Disordered" evidence="2">
    <location>
        <begin position="1"/>
        <end position="26"/>
    </location>
</feature>
<feature type="compositionally biased region" description="Pro residues" evidence="2">
    <location>
        <begin position="14"/>
        <end position="26"/>
    </location>
</feature>
<protein>
    <recommendedName>
        <fullName evidence="5">BZIP domain-containing protein</fullName>
    </recommendedName>
</protein>
<keyword evidence="1" id="KW-0175">Coiled coil</keyword>
<dbReference type="AlphaFoldDB" id="A0A1D2A2J6"/>
<feature type="region of interest" description="Disordered" evidence="2">
    <location>
        <begin position="162"/>
        <end position="185"/>
    </location>
</feature>